<dbReference type="InterPro" id="IPR052368">
    <property type="entry name" value="2-oxoacid_oxidoreductase"/>
</dbReference>
<evidence type="ECO:0000313" key="5">
    <source>
        <dbReference type="Proteomes" id="UP000050482"/>
    </source>
</evidence>
<sequence length="357" mass="39598">MGEKVLMKGTEAIGEAAIRANCQCFFGYPITPQTELAAYLAKQMPKLNRVFVQAESEVAAINMIYGAAGTGARVMTSSSSPGISLMSEGISYIAGAELPCLIINIVRGGPGLGSIQPAQSDYFQATKGGGHGDYNMPVYAPSSIQEMVDLIQDAFDVADLYRTPCMMMGDGMLGQMMEPVEFVLRTPRAVPEKDWAATGLHGRAKHNVINSLYLDPQDMENHNIHLQEKFRRIRENEARYELFECDRDNDLMIVAYGTTARICKNVIRDAERDGIRLGLVRPITLWPFPTEAFEQTIDRTHFGYLTVEMSAGQMVEDVRLAVNGRQPVAFYGRMGGMVPHPKDILERVKQMIYQGVK</sequence>
<dbReference type="SUPFAM" id="SSF52518">
    <property type="entry name" value="Thiamin diphosphate-binding fold (THDP-binding)"/>
    <property type="match status" value="1"/>
</dbReference>
<gene>
    <name evidence="4" type="ORF">AN477_06145</name>
</gene>
<dbReference type="NCBIfam" id="NF005507">
    <property type="entry name" value="PRK07119.1"/>
    <property type="match status" value="1"/>
</dbReference>
<keyword evidence="1 4" id="KW-0560">Oxidoreductase</keyword>
<evidence type="ECO:0000313" key="4">
    <source>
        <dbReference type="EMBL" id="KPV44578.1"/>
    </source>
</evidence>
<dbReference type="EC" id="1.2.7.7" evidence="4"/>
<evidence type="ECO:0000259" key="3">
    <source>
        <dbReference type="Pfam" id="PF17147"/>
    </source>
</evidence>
<feature type="domain" description="Pyruvate flavodoxin/ferredoxin oxidoreductase pyrimidine binding" evidence="2">
    <location>
        <begin position="15"/>
        <end position="193"/>
    </location>
</feature>
<dbReference type="InterPro" id="IPR009014">
    <property type="entry name" value="Transketo_C/PFOR_II"/>
</dbReference>
<dbReference type="Pfam" id="PF17147">
    <property type="entry name" value="PFOR_II"/>
    <property type="match status" value="1"/>
</dbReference>
<protein>
    <submittedName>
        <fullName evidence="4">2-ketoisovalerate ferredoxin oxidoreductase</fullName>
        <ecNumber evidence="4">1.2.7.7</ecNumber>
    </submittedName>
</protein>
<evidence type="ECO:0000256" key="1">
    <source>
        <dbReference type="ARBA" id="ARBA00023002"/>
    </source>
</evidence>
<proteinExistence type="predicted"/>
<reference evidence="4 5" key="1">
    <citation type="submission" date="2015-09" db="EMBL/GenBank/DDBJ databases">
        <title>Draft genome sequence of Alicyclobacillus ferrooxydans DSM 22381.</title>
        <authorList>
            <person name="Hemp J."/>
        </authorList>
    </citation>
    <scope>NUCLEOTIDE SEQUENCE [LARGE SCALE GENOMIC DNA]</scope>
    <source>
        <strain evidence="4 5">TC-34</strain>
    </source>
</reference>
<keyword evidence="5" id="KW-1185">Reference proteome</keyword>
<dbReference type="RefSeq" id="WP_054968292.1">
    <property type="nucleotide sequence ID" value="NZ_LJCO01000030.1"/>
</dbReference>
<organism evidence="4 5">
    <name type="scientific">Alicyclobacillus ferrooxydans</name>
    <dbReference type="NCBI Taxonomy" id="471514"/>
    <lineage>
        <taxon>Bacteria</taxon>
        <taxon>Bacillati</taxon>
        <taxon>Bacillota</taxon>
        <taxon>Bacilli</taxon>
        <taxon>Bacillales</taxon>
        <taxon>Alicyclobacillaceae</taxon>
        <taxon>Alicyclobacillus</taxon>
    </lineage>
</organism>
<accession>A0A0P9CG96</accession>
<dbReference type="GO" id="GO:0043807">
    <property type="term" value="F:3-methyl-2-oxobutanoate dehydrogenase (ferredoxin) activity"/>
    <property type="evidence" value="ECO:0007669"/>
    <property type="project" value="UniProtKB-EC"/>
</dbReference>
<comment type="caution">
    <text evidence="4">The sequence shown here is derived from an EMBL/GenBank/DDBJ whole genome shotgun (WGS) entry which is preliminary data.</text>
</comment>
<dbReference type="Pfam" id="PF01855">
    <property type="entry name" value="POR_N"/>
    <property type="match status" value="1"/>
</dbReference>
<dbReference type="PANTHER" id="PTHR43088:SF1">
    <property type="entry name" value="SUBUNIT OF PYRUVATE:FLAVODOXIN OXIDOREDUCTASE"/>
    <property type="match status" value="1"/>
</dbReference>
<dbReference type="InterPro" id="IPR002880">
    <property type="entry name" value="Pyrv_Fd/Flavodoxin_OxRdtase_N"/>
</dbReference>
<evidence type="ECO:0000259" key="2">
    <source>
        <dbReference type="Pfam" id="PF01855"/>
    </source>
</evidence>
<dbReference type="Proteomes" id="UP000050482">
    <property type="component" value="Unassembled WGS sequence"/>
</dbReference>
<dbReference type="InterPro" id="IPR029061">
    <property type="entry name" value="THDP-binding"/>
</dbReference>
<dbReference type="Gene3D" id="3.40.50.920">
    <property type="match status" value="1"/>
</dbReference>
<dbReference type="Gene3D" id="3.40.50.970">
    <property type="match status" value="1"/>
</dbReference>
<name>A0A0P9CG96_9BACL</name>
<dbReference type="PANTHER" id="PTHR43088">
    <property type="entry name" value="SUBUNIT OF PYRUVATE:FLAVODOXIN OXIDOREDUCTASE-RELATED"/>
    <property type="match status" value="1"/>
</dbReference>
<dbReference type="OrthoDB" id="9794954at2"/>
<dbReference type="EMBL" id="LJCO01000030">
    <property type="protein sequence ID" value="KPV44578.1"/>
    <property type="molecule type" value="Genomic_DNA"/>
</dbReference>
<dbReference type="PATRIC" id="fig|471514.4.peg.4204"/>
<dbReference type="CDD" id="cd07034">
    <property type="entry name" value="TPP_PYR_PFOR_IOR-alpha_like"/>
    <property type="match status" value="1"/>
</dbReference>
<feature type="domain" description="Pyruvate:ferredoxin oxidoreductase core" evidence="3">
    <location>
        <begin position="250"/>
        <end position="344"/>
    </location>
</feature>
<dbReference type="SUPFAM" id="SSF52922">
    <property type="entry name" value="TK C-terminal domain-like"/>
    <property type="match status" value="1"/>
</dbReference>
<dbReference type="InterPro" id="IPR033412">
    <property type="entry name" value="PFOR_II"/>
</dbReference>
<dbReference type="AlphaFoldDB" id="A0A0P9CG96"/>
<dbReference type="STRING" id="471514.AN477_06145"/>